<comment type="caution">
    <text evidence="2">The sequence shown here is derived from an EMBL/GenBank/DDBJ whole genome shotgun (WGS) entry which is preliminary data.</text>
</comment>
<name>A0AAD8DJY1_MYTSE</name>
<feature type="region of interest" description="Disordered" evidence="1">
    <location>
        <begin position="429"/>
        <end position="475"/>
    </location>
</feature>
<organism evidence="2 3">
    <name type="scientific">Mythimna separata</name>
    <name type="common">Oriental armyworm</name>
    <name type="synonym">Pseudaletia separata</name>
    <dbReference type="NCBI Taxonomy" id="271217"/>
    <lineage>
        <taxon>Eukaryota</taxon>
        <taxon>Metazoa</taxon>
        <taxon>Ecdysozoa</taxon>
        <taxon>Arthropoda</taxon>
        <taxon>Hexapoda</taxon>
        <taxon>Insecta</taxon>
        <taxon>Pterygota</taxon>
        <taxon>Neoptera</taxon>
        <taxon>Endopterygota</taxon>
        <taxon>Lepidoptera</taxon>
        <taxon>Glossata</taxon>
        <taxon>Ditrysia</taxon>
        <taxon>Noctuoidea</taxon>
        <taxon>Noctuidae</taxon>
        <taxon>Noctuinae</taxon>
        <taxon>Hadenini</taxon>
        <taxon>Mythimna</taxon>
    </lineage>
</organism>
<feature type="region of interest" description="Disordered" evidence="1">
    <location>
        <begin position="112"/>
        <end position="136"/>
    </location>
</feature>
<dbReference type="EMBL" id="JARGEI010000032">
    <property type="protein sequence ID" value="KAJ8703794.1"/>
    <property type="molecule type" value="Genomic_DNA"/>
</dbReference>
<evidence type="ECO:0008006" key="4">
    <source>
        <dbReference type="Google" id="ProtNLM"/>
    </source>
</evidence>
<accession>A0AAD8DJY1</accession>
<protein>
    <recommendedName>
        <fullName evidence="4">Regulatory protein zeste</fullName>
    </recommendedName>
</protein>
<keyword evidence="3" id="KW-1185">Reference proteome</keyword>
<evidence type="ECO:0000256" key="1">
    <source>
        <dbReference type="SAM" id="MobiDB-lite"/>
    </source>
</evidence>
<reference evidence="2" key="1">
    <citation type="submission" date="2023-03" db="EMBL/GenBank/DDBJ databases">
        <title>Chromosome-level genomes of two armyworms, Mythimna separata and Mythimna loreyi, provide insights into the biosynthesis and reception of sex pheromones.</title>
        <authorList>
            <person name="Zhao H."/>
        </authorList>
    </citation>
    <scope>NUCLEOTIDE SEQUENCE</scope>
    <source>
        <strain evidence="2">BeijingLab</strain>
        <tissue evidence="2">Pupa</tissue>
    </source>
</reference>
<feature type="compositionally biased region" description="Basic and acidic residues" evidence="1">
    <location>
        <begin position="112"/>
        <end position="122"/>
    </location>
</feature>
<dbReference type="AlphaFoldDB" id="A0AAD8DJY1"/>
<sequence>MKRGRKPVIATEIQMNLFRKYHEDLRKSNLKYNNPVFEMMSKEIDAKMSPKALYLAYKKHYDERKFSEPRTSEVTSFTSSKGTSISPQIVDKIKMALTSAERAKRYRDKLKNNPEKAEEVRKKQLARMRAKRKKVSEMNEEEKLRYRNKWIIEKRKQRADKSKTKVQIDETPNKESSVTSSLKNRRVLRRLNHQIQRWQNLKSIIKANYQKNGTGFNKVSELKGRLLKCSDIESVEMTDYNNIQIEEAEPTNDIQPSSTQQRLVFSFMKANKNLGRCQLKGPNAERRQKVLMKQLSLMLNKMGPAVKSSDDWLKYWQDWKSSVKAKLNKIKLFNQTRYLMQNYVRAPCALTLLEKKLVEFCSLDTVENGHEVEEQSQVDVSASEIDVSASQLDASASETSEPGPYRLSSETGLIIEDIIQPSSAIKMELESSDSDDPLNFAEPLISDPHSPELKPEPEVEQPASPATNTPRRKRVRRVLKRPIPRRQDTLSRLTINELRKALTEKNEIKKQFYTEYMVEVRKQTEALVTIAKKLTDR</sequence>
<proteinExistence type="predicted"/>
<evidence type="ECO:0000313" key="3">
    <source>
        <dbReference type="Proteomes" id="UP001231518"/>
    </source>
</evidence>
<evidence type="ECO:0000313" key="2">
    <source>
        <dbReference type="EMBL" id="KAJ8703794.1"/>
    </source>
</evidence>
<feature type="compositionally biased region" description="Basic residues" evidence="1">
    <location>
        <begin position="123"/>
        <end position="134"/>
    </location>
</feature>
<dbReference type="Proteomes" id="UP001231518">
    <property type="component" value="Chromosome 31"/>
</dbReference>
<gene>
    <name evidence="2" type="ORF">PYW07_013088</name>
</gene>